<comment type="caution">
    <text evidence="1">The sequence shown here is derived from an EMBL/GenBank/DDBJ whole genome shotgun (WGS) entry which is preliminary data.</text>
</comment>
<gene>
    <name evidence="1" type="ORF">ACFO3A_04155</name>
</gene>
<evidence type="ECO:0000313" key="2">
    <source>
        <dbReference type="Proteomes" id="UP001595967"/>
    </source>
</evidence>
<sequence>MAIAQNFLKFPQALALQLPLPLGRPAWNTSRPTTRQGRAVRAFISRAVKVAAALPFAARLELAGAVKKVIPQWARDFRHRAQALARVVKDRRMCLDFSESRFLT</sequence>
<accession>A0ABV9GVN8</accession>
<keyword evidence="2" id="KW-1185">Reference proteome</keyword>
<name>A0ABV9GVN8_9BURK</name>
<organism evidence="1 2">
    <name type="scientific">Comamonas nitrativorans</name>
    <dbReference type="NCBI Taxonomy" id="108437"/>
    <lineage>
        <taxon>Bacteria</taxon>
        <taxon>Pseudomonadati</taxon>
        <taxon>Pseudomonadota</taxon>
        <taxon>Betaproteobacteria</taxon>
        <taxon>Burkholderiales</taxon>
        <taxon>Comamonadaceae</taxon>
        <taxon>Comamonas</taxon>
    </lineage>
</organism>
<reference evidence="2" key="1">
    <citation type="journal article" date="2019" name="Int. J. Syst. Evol. Microbiol.">
        <title>The Global Catalogue of Microorganisms (GCM) 10K type strain sequencing project: providing services to taxonomists for standard genome sequencing and annotation.</title>
        <authorList>
            <consortium name="The Broad Institute Genomics Platform"/>
            <consortium name="The Broad Institute Genome Sequencing Center for Infectious Disease"/>
            <person name="Wu L."/>
            <person name="Ma J."/>
        </authorList>
    </citation>
    <scope>NUCLEOTIDE SEQUENCE [LARGE SCALE GENOMIC DNA]</scope>
    <source>
        <strain evidence="2">JCM 11650</strain>
    </source>
</reference>
<dbReference type="Proteomes" id="UP001595967">
    <property type="component" value="Unassembled WGS sequence"/>
</dbReference>
<dbReference type="EMBL" id="JBHSEW010000002">
    <property type="protein sequence ID" value="MFC4621402.1"/>
    <property type="molecule type" value="Genomic_DNA"/>
</dbReference>
<evidence type="ECO:0000313" key="1">
    <source>
        <dbReference type="EMBL" id="MFC4621402.1"/>
    </source>
</evidence>
<protein>
    <submittedName>
        <fullName evidence="1">Uncharacterized protein</fullName>
    </submittedName>
</protein>
<proteinExistence type="predicted"/>
<dbReference type="RefSeq" id="WP_377724228.1">
    <property type="nucleotide sequence ID" value="NZ_JBHSEW010000002.1"/>
</dbReference>